<evidence type="ECO:0000256" key="1">
    <source>
        <dbReference type="SAM" id="Phobius"/>
    </source>
</evidence>
<organism evidence="2 3">
    <name type="scientific">Acinetobacter courvalinii</name>
    <dbReference type="NCBI Taxonomy" id="280147"/>
    <lineage>
        <taxon>Bacteria</taxon>
        <taxon>Pseudomonadati</taxon>
        <taxon>Pseudomonadota</taxon>
        <taxon>Gammaproteobacteria</taxon>
        <taxon>Moraxellales</taxon>
        <taxon>Moraxellaceae</taxon>
        <taxon>Acinetobacter</taxon>
    </lineage>
</organism>
<comment type="caution">
    <text evidence="2">The sequence shown here is derived from an EMBL/GenBank/DDBJ whole genome shotgun (WGS) entry which is preliminary data.</text>
</comment>
<feature type="transmembrane region" description="Helical" evidence="1">
    <location>
        <begin position="77"/>
        <end position="97"/>
    </location>
</feature>
<keyword evidence="1" id="KW-1133">Transmembrane helix</keyword>
<gene>
    <name evidence="2" type="ORF">N7644_10125</name>
</gene>
<accession>A0AA42ID97</accession>
<keyword evidence="1" id="KW-0472">Membrane</keyword>
<dbReference type="AlphaFoldDB" id="A0AA42ID97"/>
<feature type="transmembrane region" description="Helical" evidence="1">
    <location>
        <begin position="50"/>
        <end position="70"/>
    </location>
</feature>
<dbReference type="Proteomes" id="UP001159329">
    <property type="component" value="Unassembled WGS sequence"/>
</dbReference>
<reference evidence="2" key="1">
    <citation type="submission" date="2022-09" db="EMBL/GenBank/DDBJ databases">
        <title>Intensive care unit water sources are persistently colonized with multi-drug resistant bacteria and are the site of extensive horizontal gene transfer of antibiotic resistance genes.</title>
        <authorList>
            <person name="Diorio-Toth L."/>
        </authorList>
    </citation>
    <scope>NUCLEOTIDE SEQUENCE</scope>
    <source>
        <strain evidence="2">GD04005</strain>
    </source>
</reference>
<protein>
    <submittedName>
        <fullName evidence="2">Type4 fimbrial accessory protein</fullName>
    </submittedName>
</protein>
<evidence type="ECO:0000313" key="3">
    <source>
        <dbReference type="Proteomes" id="UP001159329"/>
    </source>
</evidence>
<sequence length="245" mass="27876">MINKIFILDRLKAIGCHFVFSIILGGVALYLVFFLWYPYPLNIAMGVTKIYLTMLFIDVFLGPIFTGIIFKENKKKFIIDLSFILILQLTAYGYGLYTMSIGRAAWLVFVVDDIEVVSPIDVHSNDKNDINKNLLAPPEWIAATYSKNPKIAAQQKEDEIFKGISLATRLEVFHPITTRSDDILKKVKSLKQLNEFNSQDQILKELKNYNTATGWLPVKAPQYDMVALFDAHGQPLGVANLRPWN</sequence>
<proteinExistence type="predicted"/>
<keyword evidence="1" id="KW-0812">Transmembrane</keyword>
<feature type="transmembrane region" description="Helical" evidence="1">
    <location>
        <begin position="12"/>
        <end position="38"/>
    </location>
</feature>
<name>A0AA42ID97_9GAMM</name>
<dbReference type="NCBIfam" id="NF041437">
    <property type="entry name" value="TfpZ"/>
    <property type="match status" value="1"/>
</dbReference>
<dbReference type="InterPro" id="IPR047814">
    <property type="entry name" value="TfpX/TfpZ-like"/>
</dbReference>
<dbReference type="EMBL" id="JAOEEO010000002">
    <property type="protein sequence ID" value="MDH0564043.1"/>
    <property type="molecule type" value="Genomic_DNA"/>
</dbReference>
<dbReference type="RefSeq" id="WP_279695300.1">
    <property type="nucleotide sequence ID" value="NZ_JAOEEO010000002.1"/>
</dbReference>
<evidence type="ECO:0000313" key="2">
    <source>
        <dbReference type="EMBL" id="MDH0564043.1"/>
    </source>
</evidence>